<dbReference type="EMBL" id="GL636499">
    <property type="protein sequence ID" value="EFW15985.1"/>
    <property type="molecule type" value="Genomic_DNA"/>
</dbReference>
<dbReference type="Proteomes" id="UP000002497">
    <property type="component" value="Unassembled WGS sequence"/>
</dbReference>
<sequence>MCLTARLKFKKGVSVISDHITRYSQQLDVFLLPKNIIYKQTLHTLLSDILKNANCSPGPALRPPTTPTRAGGGTLSSYNIFKISLYRHCLRYN</sequence>
<proteinExistence type="predicted"/>
<dbReference type="HOGENOM" id="CLU_2399501_0_0_1"/>
<dbReference type="VEuPathDB" id="FungiDB:CPSG_07612"/>
<gene>
    <name evidence="1" type="ORF">CPSG_07612</name>
</gene>
<organism evidence="2">
    <name type="scientific">Coccidioides posadasii (strain RMSCC 757 / Silveira)</name>
    <name type="common">Valley fever fungus</name>
    <dbReference type="NCBI Taxonomy" id="443226"/>
    <lineage>
        <taxon>Eukaryota</taxon>
        <taxon>Fungi</taxon>
        <taxon>Dikarya</taxon>
        <taxon>Ascomycota</taxon>
        <taxon>Pezizomycotina</taxon>
        <taxon>Eurotiomycetes</taxon>
        <taxon>Eurotiomycetidae</taxon>
        <taxon>Onygenales</taxon>
        <taxon>Onygenaceae</taxon>
        <taxon>Coccidioides</taxon>
    </lineage>
</organism>
<accession>E9DCR0</accession>
<reference evidence="2" key="2">
    <citation type="submission" date="2010-03" db="EMBL/GenBank/DDBJ databases">
        <title>The genome sequence of Coccidioides posadasii strain Silveira.</title>
        <authorList>
            <consortium name="The Broad Institute Genome Sequencing Center for Infectious Disease"/>
            <person name="Neafsey D."/>
            <person name="Orbach M."/>
            <person name="Henn M.R."/>
            <person name="Cole G.T."/>
            <person name="Galgiani J."/>
            <person name="Gardner M.J."/>
            <person name="Kirkland T.N."/>
            <person name="Taylor J.W."/>
            <person name="Young S.K."/>
            <person name="Zeng Q."/>
            <person name="Koehrsen M."/>
            <person name="Alvarado L."/>
            <person name="Berlin A."/>
            <person name="Borenstein D."/>
            <person name="Chapman S.B."/>
            <person name="Chen Z."/>
            <person name="Engels R."/>
            <person name="Freedman E."/>
            <person name="Gellesch M."/>
            <person name="Goldberg J."/>
            <person name="Griggs A."/>
            <person name="Gujja S."/>
            <person name="Heilman E."/>
            <person name="Heiman D."/>
            <person name="Howarth C."/>
            <person name="Jen D."/>
            <person name="Larson L."/>
            <person name="Mehta T."/>
            <person name="Neiman D."/>
            <person name="Park D."/>
            <person name="Pearson M."/>
            <person name="Richards J."/>
            <person name="Roberts A."/>
            <person name="Saif S."/>
            <person name="Shea T."/>
            <person name="Shenoy N."/>
            <person name="Sisk P."/>
            <person name="Stolte C."/>
            <person name="Sykes S."/>
            <person name="Walk T."/>
            <person name="White J."/>
            <person name="Yandava C."/>
            <person name="Haas B."/>
            <person name="Nusbaum C."/>
            <person name="Birren B."/>
        </authorList>
    </citation>
    <scope>NUCLEOTIDE SEQUENCE [LARGE SCALE GENOMIC DNA]</scope>
    <source>
        <strain evidence="2">RMSCC 757 / Silveira</strain>
    </source>
</reference>
<evidence type="ECO:0000313" key="2">
    <source>
        <dbReference type="Proteomes" id="UP000002497"/>
    </source>
</evidence>
<evidence type="ECO:0000313" key="1">
    <source>
        <dbReference type="EMBL" id="EFW15985.1"/>
    </source>
</evidence>
<name>E9DCR0_COCPS</name>
<protein>
    <submittedName>
        <fullName evidence="1">Uncharacterized protein</fullName>
    </submittedName>
</protein>
<keyword evidence="2" id="KW-1185">Reference proteome</keyword>
<reference evidence="2" key="1">
    <citation type="journal article" date="2010" name="Genome Res.">
        <title>Population genomic sequencing of Coccidioides fungi reveals recent hybridization and transposon control.</title>
        <authorList>
            <person name="Neafsey D.E."/>
            <person name="Barker B.M."/>
            <person name="Sharpton T.J."/>
            <person name="Stajich J.E."/>
            <person name="Park D.J."/>
            <person name="Whiston E."/>
            <person name="Hung C.-Y."/>
            <person name="McMahan C."/>
            <person name="White J."/>
            <person name="Sykes S."/>
            <person name="Heiman D."/>
            <person name="Young S."/>
            <person name="Zeng Q."/>
            <person name="Abouelleil A."/>
            <person name="Aftuck L."/>
            <person name="Bessette D."/>
            <person name="Brown A."/>
            <person name="FitzGerald M."/>
            <person name="Lui A."/>
            <person name="Macdonald J.P."/>
            <person name="Priest M."/>
            <person name="Orbach M.J."/>
            <person name="Galgiani J.N."/>
            <person name="Kirkland T.N."/>
            <person name="Cole G.T."/>
            <person name="Birren B.W."/>
            <person name="Henn M.R."/>
            <person name="Taylor J.W."/>
            <person name="Rounsley S.D."/>
        </authorList>
    </citation>
    <scope>NUCLEOTIDE SEQUENCE [LARGE SCALE GENOMIC DNA]</scope>
    <source>
        <strain evidence="2">RMSCC 757 / Silveira</strain>
    </source>
</reference>
<dbReference type="AlphaFoldDB" id="E9DCR0"/>